<dbReference type="OrthoDB" id="5915502at2759"/>
<organism evidence="2 3">
    <name type="scientific">Tribolium castaneum</name>
    <name type="common">Red flour beetle</name>
    <dbReference type="NCBI Taxonomy" id="7070"/>
    <lineage>
        <taxon>Eukaryota</taxon>
        <taxon>Metazoa</taxon>
        <taxon>Ecdysozoa</taxon>
        <taxon>Arthropoda</taxon>
        <taxon>Hexapoda</taxon>
        <taxon>Insecta</taxon>
        <taxon>Pterygota</taxon>
        <taxon>Neoptera</taxon>
        <taxon>Endopterygota</taxon>
        <taxon>Coleoptera</taxon>
        <taxon>Polyphaga</taxon>
        <taxon>Cucujiformia</taxon>
        <taxon>Tenebrionidae</taxon>
        <taxon>Tenebrionidae incertae sedis</taxon>
        <taxon>Tribolium</taxon>
    </lineage>
</organism>
<accession>A0A139WL29</accession>
<reference evidence="2 3" key="2">
    <citation type="journal article" date="2010" name="Nucleic Acids Res.">
        <title>BeetleBase in 2010: revisions to provide comprehensive genomic information for Tribolium castaneum.</title>
        <authorList>
            <person name="Kim H.S."/>
            <person name="Murphy T."/>
            <person name="Xia J."/>
            <person name="Caragea D."/>
            <person name="Park Y."/>
            <person name="Beeman R.W."/>
            <person name="Lorenzen M.D."/>
            <person name="Butcher S."/>
            <person name="Manak J.R."/>
            <person name="Brown S.J."/>
        </authorList>
    </citation>
    <scope>GENOME REANNOTATION</scope>
    <source>
        <strain evidence="2 3">Georgia GA2</strain>
    </source>
</reference>
<evidence type="ECO:0000313" key="3">
    <source>
        <dbReference type="Proteomes" id="UP000007266"/>
    </source>
</evidence>
<sequence>MAGSSQTPDPDNNFINAELQRREIFKFYEMFSISATLQGRVAYLLMSIHAVNPHIVKSFTNCDPKHYLFMNMLYGVAIMIYCRPSMYAISKFNRAAFRIANV</sequence>
<dbReference type="Proteomes" id="UP000007266">
    <property type="component" value="Linkage group 3"/>
</dbReference>
<keyword evidence="1" id="KW-1133">Transmembrane helix</keyword>
<keyword evidence="3" id="KW-1185">Reference proteome</keyword>
<keyword evidence="1" id="KW-0812">Transmembrane</keyword>
<dbReference type="InParanoid" id="A0A139WL29"/>
<proteinExistence type="predicted"/>
<protein>
    <submittedName>
        <fullName evidence="2">Uncharacterized protein</fullName>
    </submittedName>
</protein>
<feature type="transmembrane region" description="Helical" evidence="1">
    <location>
        <begin position="66"/>
        <end position="82"/>
    </location>
</feature>
<name>A0A139WL29_TRICA</name>
<reference evidence="2 3" key="1">
    <citation type="journal article" date="2008" name="Nature">
        <title>The genome of the model beetle and pest Tribolium castaneum.</title>
        <authorList>
            <consortium name="Tribolium Genome Sequencing Consortium"/>
            <person name="Richards S."/>
            <person name="Gibbs R.A."/>
            <person name="Weinstock G.M."/>
            <person name="Brown S.J."/>
            <person name="Denell R."/>
            <person name="Beeman R.W."/>
            <person name="Gibbs R."/>
            <person name="Beeman R.W."/>
            <person name="Brown S.J."/>
            <person name="Bucher G."/>
            <person name="Friedrich M."/>
            <person name="Grimmelikhuijzen C.J."/>
            <person name="Klingler M."/>
            <person name="Lorenzen M."/>
            <person name="Richards S."/>
            <person name="Roth S."/>
            <person name="Schroder R."/>
            <person name="Tautz D."/>
            <person name="Zdobnov E.M."/>
            <person name="Muzny D."/>
            <person name="Gibbs R.A."/>
            <person name="Weinstock G.M."/>
            <person name="Attaway T."/>
            <person name="Bell S."/>
            <person name="Buhay C.J."/>
            <person name="Chandrabose M.N."/>
            <person name="Chavez D."/>
            <person name="Clerk-Blankenburg K.P."/>
            <person name="Cree A."/>
            <person name="Dao M."/>
            <person name="Davis C."/>
            <person name="Chacko J."/>
            <person name="Dinh H."/>
            <person name="Dugan-Rocha S."/>
            <person name="Fowler G."/>
            <person name="Garner T.T."/>
            <person name="Garnes J."/>
            <person name="Gnirke A."/>
            <person name="Hawes A."/>
            <person name="Hernandez J."/>
            <person name="Hines S."/>
            <person name="Holder M."/>
            <person name="Hume J."/>
            <person name="Jhangiani S.N."/>
            <person name="Joshi V."/>
            <person name="Khan Z.M."/>
            <person name="Jackson L."/>
            <person name="Kovar C."/>
            <person name="Kowis A."/>
            <person name="Lee S."/>
            <person name="Lewis L.R."/>
            <person name="Margolis J."/>
            <person name="Morgan M."/>
            <person name="Nazareth L.V."/>
            <person name="Nguyen N."/>
            <person name="Okwuonu G."/>
            <person name="Parker D."/>
            <person name="Richards S."/>
            <person name="Ruiz S.J."/>
            <person name="Santibanez J."/>
            <person name="Savard J."/>
            <person name="Scherer S.E."/>
            <person name="Schneider B."/>
            <person name="Sodergren E."/>
            <person name="Tautz D."/>
            <person name="Vattahil S."/>
            <person name="Villasana D."/>
            <person name="White C.S."/>
            <person name="Wright R."/>
            <person name="Park Y."/>
            <person name="Beeman R.W."/>
            <person name="Lord J."/>
            <person name="Oppert B."/>
            <person name="Lorenzen M."/>
            <person name="Brown S."/>
            <person name="Wang L."/>
            <person name="Savard J."/>
            <person name="Tautz D."/>
            <person name="Richards S."/>
            <person name="Weinstock G."/>
            <person name="Gibbs R.A."/>
            <person name="Liu Y."/>
            <person name="Worley K."/>
            <person name="Weinstock G."/>
            <person name="Elsik C.G."/>
            <person name="Reese J.T."/>
            <person name="Elhaik E."/>
            <person name="Landan G."/>
            <person name="Graur D."/>
            <person name="Arensburger P."/>
            <person name="Atkinson P."/>
            <person name="Beeman R.W."/>
            <person name="Beidler J."/>
            <person name="Brown S.J."/>
            <person name="Demuth J.P."/>
            <person name="Drury D.W."/>
            <person name="Du Y.Z."/>
            <person name="Fujiwara H."/>
            <person name="Lorenzen M."/>
            <person name="Maselli V."/>
            <person name="Osanai M."/>
            <person name="Park Y."/>
            <person name="Robertson H.M."/>
            <person name="Tu Z."/>
            <person name="Wang J.J."/>
            <person name="Wang S."/>
            <person name="Richards S."/>
            <person name="Song H."/>
            <person name="Zhang L."/>
            <person name="Sodergren E."/>
            <person name="Werner D."/>
            <person name="Stanke M."/>
            <person name="Morgenstern B."/>
            <person name="Solovyev V."/>
            <person name="Kosarev P."/>
            <person name="Brown G."/>
            <person name="Chen H.C."/>
            <person name="Ermolaeva O."/>
            <person name="Hlavina W."/>
            <person name="Kapustin Y."/>
            <person name="Kiryutin B."/>
            <person name="Kitts P."/>
            <person name="Maglott D."/>
            <person name="Pruitt K."/>
            <person name="Sapojnikov V."/>
            <person name="Souvorov A."/>
            <person name="Mackey A.J."/>
            <person name="Waterhouse R.M."/>
            <person name="Wyder S."/>
            <person name="Zdobnov E.M."/>
            <person name="Zdobnov E.M."/>
            <person name="Wyder S."/>
            <person name="Kriventseva E.V."/>
            <person name="Kadowaki T."/>
            <person name="Bork P."/>
            <person name="Aranda M."/>
            <person name="Bao R."/>
            <person name="Beermann A."/>
            <person name="Berns N."/>
            <person name="Bolognesi R."/>
            <person name="Bonneton F."/>
            <person name="Bopp D."/>
            <person name="Brown S.J."/>
            <person name="Bucher G."/>
            <person name="Butts T."/>
            <person name="Chaumot A."/>
            <person name="Denell R.E."/>
            <person name="Ferrier D.E."/>
            <person name="Friedrich M."/>
            <person name="Gordon C.M."/>
            <person name="Jindra M."/>
            <person name="Klingler M."/>
            <person name="Lan Q."/>
            <person name="Lattorff H.M."/>
            <person name="Laudet V."/>
            <person name="von Levetsow C."/>
            <person name="Liu Z."/>
            <person name="Lutz R."/>
            <person name="Lynch J.A."/>
            <person name="da Fonseca R.N."/>
            <person name="Posnien N."/>
            <person name="Reuter R."/>
            <person name="Roth S."/>
            <person name="Savard J."/>
            <person name="Schinko J.B."/>
            <person name="Schmitt C."/>
            <person name="Schoppmeier M."/>
            <person name="Schroder R."/>
            <person name="Shippy T.D."/>
            <person name="Simonnet F."/>
            <person name="Marques-Souza H."/>
            <person name="Tautz D."/>
            <person name="Tomoyasu Y."/>
            <person name="Trauner J."/>
            <person name="Van der Zee M."/>
            <person name="Vervoort M."/>
            <person name="Wittkopp N."/>
            <person name="Wimmer E.A."/>
            <person name="Yang X."/>
            <person name="Jones A.K."/>
            <person name="Sattelle D.B."/>
            <person name="Ebert P.R."/>
            <person name="Nelson D."/>
            <person name="Scott J.G."/>
            <person name="Beeman R.W."/>
            <person name="Muthukrishnan S."/>
            <person name="Kramer K.J."/>
            <person name="Arakane Y."/>
            <person name="Beeman R.W."/>
            <person name="Zhu Q."/>
            <person name="Hogenkamp D."/>
            <person name="Dixit R."/>
            <person name="Oppert B."/>
            <person name="Jiang H."/>
            <person name="Zou Z."/>
            <person name="Marshall J."/>
            <person name="Elpidina E."/>
            <person name="Vinokurov K."/>
            <person name="Oppert C."/>
            <person name="Zou Z."/>
            <person name="Evans J."/>
            <person name="Lu Z."/>
            <person name="Zhao P."/>
            <person name="Sumathipala N."/>
            <person name="Altincicek B."/>
            <person name="Vilcinskas A."/>
            <person name="Williams M."/>
            <person name="Hultmark D."/>
            <person name="Hetru C."/>
            <person name="Jiang H."/>
            <person name="Grimmelikhuijzen C.J."/>
            <person name="Hauser F."/>
            <person name="Cazzamali G."/>
            <person name="Williamson M."/>
            <person name="Park Y."/>
            <person name="Li B."/>
            <person name="Tanaka Y."/>
            <person name="Predel R."/>
            <person name="Neupert S."/>
            <person name="Schachtner J."/>
            <person name="Verleyen P."/>
            <person name="Raible F."/>
            <person name="Bork P."/>
            <person name="Friedrich M."/>
            <person name="Walden K.K."/>
            <person name="Robertson H.M."/>
            <person name="Angeli S."/>
            <person name="Foret S."/>
            <person name="Bucher G."/>
            <person name="Schuetz S."/>
            <person name="Maleszka R."/>
            <person name="Wimmer E.A."/>
            <person name="Beeman R.W."/>
            <person name="Lorenzen M."/>
            <person name="Tomoyasu Y."/>
            <person name="Miller S.C."/>
            <person name="Grossmann D."/>
            <person name="Bucher G."/>
        </authorList>
    </citation>
    <scope>NUCLEOTIDE SEQUENCE [LARGE SCALE GENOMIC DNA]</scope>
    <source>
        <strain evidence="2 3">Georgia GA2</strain>
    </source>
</reference>
<keyword evidence="1" id="KW-0472">Membrane</keyword>
<dbReference type="EMBL" id="KQ971321">
    <property type="protein sequence ID" value="KYB28660.1"/>
    <property type="molecule type" value="Genomic_DNA"/>
</dbReference>
<evidence type="ECO:0000313" key="2">
    <source>
        <dbReference type="EMBL" id="KYB28660.1"/>
    </source>
</evidence>
<gene>
    <name evidence="2" type="primary">AUGUSTUS-3.0.2_32395</name>
    <name evidence="2" type="ORF">TcasGA2_TC032395</name>
</gene>
<dbReference type="AlphaFoldDB" id="A0A139WL29"/>
<evidence type="ECO:0000256" key="1">
    <source>
        <dbReference type="SAM" id="Phobius"/>
    </source>
</evidence>